<keyword evidence="8" id="KW-0472">Membrane</keyword>
<evidence type="ECO:0000256" key="1">
    <source>
        <dbReference type="ARBA" id="ARBA00022448"/>
    </source>
</evidence>
<dbReference type="FunFam" id="3.40.50.300:FF:000425">
    <property type="entry name" value="Probable ABC transporter, ATP-binding subunit"/>
    <property type="match status" value="1"/>
</dbReference>
<dbReference type="CDD" id="cd03259">
    <property type="entry name" value="ABC_Carb_Solutes_like"/>
    <property type="match status" value="1"/>
</dbReference>
<dbReference type="RefSeq" id="WP_123287181.1">
    <property type="nucleotide sequence ID" value="NZ_JACIJB010000001.1"/>
</dbReference>
<evidence type="ECO:0000256" key="7">
    <source>
        <dbReference type="ARBA" id="ARBA00023065"/>
    </source>
</evidence>
<evidence type="ECO:0000313" key="10">
    <source>
        <dbReference type="EMBL" id="MBB5659828.1"/>
    </source>
</evidence>
<evidence type="ECO:0000256" key="5">
    <source>
        <dbReference type="ARBA" id="ARBA00022840"/>
    </source>
</evidence>
<reference evidence="10 11" key="1">
    <citation type="submission" date="2020-08" db="EMBL/GenBank/DDBJ databases">
        <title>Genomic Encyclopedia of Type Strains, Phase IV (KMG-IV): sequencing the most valuable type-strain genomes for metagenomic binning, comparative biology and taxonomic classification.</title>
        <authorList>
            <person name="Goeker M."/>
        </authorList>
    </citation>
    <scope>NUCLEOTIDE SEQUENCE [LARGE SCALE GENOMIC DNA]</scope>
    <source>
        <strain evidence="10 11">DSM 24448</strain>
    </source>
</reference>
<proteinExistence type="predicted"/>
<organism evidence="10 11">
    <name type="scientific">Brevundimonas halotolerans</name>
    <dbReference type="NCBI Taxonomy" id="69670"/>
    <lineage>
        <taxon>Bacteria</taxon>
        <taxon>Pseudomonadati</taxon>
        <taxon>Pseudomonadota</taxon>
        <taxon>Alphaproteobacteria</taxon>
        <taxon>Caulobacterales</taxon>
        <taxon>Caulobacteraceae</taxon>
        <taxon>Brevundimonas</taxon>
    </lineage>
</organism>
<keyword evidence="7" id="KW-0406">Ion transport</keyword>
<dbReference type="PANTHER" id="PTHR42781:SF4">
    <property type="entry name" value="SPERMIDINE_PUTRESCINE IMPORT ATP-BINDING PROTEIN POTA"/>
    <property type="match status" value="1"/>
</dbReference>
<evidence type="ECO:0000256" key="4">
    <source>
        <dbReference type="ARBA" id="ARBA00022741"/>
    </source>
</evidence>
<dbReference type="InterPro" id="IPR008995">
    <property type="entry name" value="Mo/tungstate-bd_C_term_dom"/>
</dbReference>
<dbReference type="InterPro" id="IPR050093">
    <property type="entry name" value="ABC_SmlMolc_Importer"/>
</dbReference>
<dbReference type="GO" id="GO:0005524">
    <property type="term" value="F:ATP binding"/>
    <property type="evidence" value="ECO:0007669"/>
    <property type="project" value="UniProtKB-KW"/>
</dbReference>
<keyword evidence="2" id="KW-1003">Cell membrane</keyword>
<dbReference type="Proteomes" id="UP000548978">
    <property type="component" value="Unassembled WGS sequence"/>
</dbReference>
<gene>
    <name evidence="10" type="ORF">FHS65_000546</name>
</gene>
<dbReference type="Pfam" id="PF08402">
    <property type="entry name" value="TOBE_2"/>
    <property type="match status" value="1"/>
</dbReference>
<evidence type="ECO:0000313" key="11">
    <source>
        <dbReference type="Proteomes" id="UP000548978"/>
    </source>
</evidence>
<dbReference type="PROSITE" id="PS50893">
    <property type="entry name" value="ABC_TRANSPORTER_2"/>
    <property type="match status" value="1"/>
</dbReference>
<evidence type="ECO:0000256" key="3">
    <source>
        <dbReference type="ARBA" id="ARBA00022496"/>
    </source>
</evidence>
<name>A0A7W9E6D5_9CAUL</name>
<dbReference type="InterPro" id="IPR027417">
    <property type="entry name" value="P-loop_NTPase"/>
</dbReference>
<dbReference type="GO" id="GO:0016887">
    <property type="term" value="F:ATP hydrolysis activity"/>
    <property type="evidence" value="ECO:0007669"/>
    <property type="project" value="InterPro"/>
</dbReference>
<dbReference type="InterPro" id="IPR017871">
    <property type="entry name" value="ABC_transporter-like_CS"/>
</dbReference>
<dbReference type="PROSITE" id="PS00211">
    <property type="entry name" value="ABC_TRANSPORTER_1"/>
    <property type="match status" value="1"/>
</dbReference>
<dbReference type="Pfam" id="PF00005">
    <property type="entry name" value="ABC_tran"/>
    <property type="match status" value="1"/>
</dbReference>
<evidence type="ECO:0000256" key="8">
    <source>
        <dbReference type="ARBA" id="ARBA00023136"/>
    </source>
</evidence>
<dbReference type="InterPro" id="IPR003439">
    <property type="entry name" value="ABC_transporter-like_ATP-bd"/>
</dbReference>
<dbReference type="InterPro" id="IPR015853">
    <property type="entry name" value="ABC_transpr_FbpC"/>
</dbReference>
<dbReference type="PANTHER" id="PTHR42781">
    <property type="entry name" value="SPERMIDINE/PUTRESCINE IMPORT ATP-BINDING PROTEIN POTA"/>
    <property type="match status" value="1"/>
</dbReference>
<dbReference type="AlphaFoldDB" id="A0A7W9E6D5"/>
<dbReference type="InterPro" id="IPR013611">
    <property type="entry name" value="Transp-assoc_OB_typ2"/>
</dbReference>
<evidence type="ECO:0000256" key="2">
    <source>
        <dbReference type="ARBA" id="ARBA00022475"/>
    </source>
</evidence>
<dbReference type="SUPFAM" id="SSF52540">
    <property type="entry name" value="P-loop containing nucleoside triphosphate hydrolases"/>
    <property type="match status" value="1"/>
</dbReference>
<keyword evidence="1" id="KW-0813">Transport</keyword>
<evidence type="ECO:0000259" key="9">
    <source>
        <dbReference type="PROSITE" id="PS50893"/>
    </source>
</evidence>
<protein>
    <submittedName>
        <fullName evidence="10">Iron(III) transport system ATP-binding protein</fullName>
    </submittedName>
</protein>
<dbReference type="GO" id="GO:0043190">
    <property type="term" value="C:ATP-binding cassette (ABC) transporter complex"/>
    <property type="evidence" value="ECO:0007669"/>
    <property type="project" value="InterPro"/>
</dbReference>
<dbReference type="SMART" id="SM00382">
    <property type="entry name" value="AAA"/>
    <property type="match status" value="1"/>
</dbReference>
<dbReference type="SUPFAM" id="SSF50331">
    <property type="entry name" value="MOP-like"/>
    <property type="match status" value="1"/>
</dbReference>
<keyword evidence="11" id="KW-1185">Reference proteome</keyword>
<feature type="domain" description="ABC transporter" evidence="9">
    <location>
        <begin position="7"/>
        <end position="239"/>
    </location>
</feature>
<dbReference type="OrthoDB" id="9802264at2"/>
<dbReference type="GO" id="GO:0015697">
    <property type="term" value="P:quaternary ammonium group transport"/>
    <property type="evidence" value="ECO:0007669"/>
    <property type="project" value="UniProtKB-ARBA"/>
</dbReference>
<dbReference type="GO" id="GO:0015408">
    <property type="term" value="F:ABC-type ferric iron transporter activity"/>
    <property type="evidence" value="ECO:0007669"/>
    <property type="project" value="InterPro"/>
</dbReference>
<accession>A0A7W9E6D5</accession>
<dbReference type="EMBL" id="JACIJB010000001">
    <property type="protein sequence ID" value="MBB5659828.1"/>
    <property type="molecule type" value="Genomic_DNA"/>
</dbReference>
<dbReference type="Gene3D" id="3.40.50.300">
    <property type="entry name" value="P-loop containing nucleotide triphosphate hydrolases"/>
    <property type="match status" value="1"/>
</dbReference>
<sequence>MTDRPTLTATGLARRYGRDAGVHVVDLTLVPGQVTALLGPSGSGKSTLLRLIAGLEAPDAGEIRLGETVLSWPGQTVPPEHRGIGLMFQEHALFPHKTVLGNVTFGLSHLPRAEARDRALDLLRSLRLEDRAKAWPSTLSGGEQQRVALARALAREPAVLLMDEPFSGLDASLRAEVRDALTPALRAAGAAVLIVTHDAEDALAMADHLVLLDQGEVLQAGTPEACYLRPVSLAAARMLGPVEALPARVDGDAVATPLGRFAKPEGEATGWQLLVRPGDVRLADQGVAATVVARRFAGNVTDVTVVMIGPDGEHRLTVSHAGPVPAIGQPAFLALAPDRALVVPA</sequence>
<keyword evidence="6" id="KW-0408">Iron</keyword>
<evidence type="ECO:0000256" key="6">
    <source>
        <dbReference type="ARBA" id="ARBA00023004"/>
    </source>
</evidence>
<keyword evidence="4" id="KW-0547">Nucleotide-binding</keyword>
<keyword evidence="3" id="KW-0410">Iron transport</keyword>
<comment type="caution">
    <text evidence="10">The sequence shown here is derived from an EMBL/GenBank/DDBJ whole genome shotgun (WGS) entry which is preliminary data.</text>
</comment>
<keyword evidence="5 10" id="KW-0067">ATP-binding</keyword>
<dbReference type="InterPro" id="IPR003593">
    <property type="entry name" value="AAA+_ATPase"/>
</dbReference>